<dbReference type="AlphaFoldDB" id="A0A5R9F3I3"/>
<comment type="caution">
    <text evidence="2">The sequence shown here is derived from an EMBL/GenBank/DDBJ whole genome shotgun (WGS) entry which is preliminary data.</text>
</comment>
<evidence type="ECO:0000313" key="3">
    <source>
        <dbReference type="Proteomes" id="UP000308230"/>
    </source>
</evidence>
<protein>
    <recommendedName>
        <fullName evidence="1">Spore protein YkvP/CgeB glycosyl transferase-like domain-containing protein</fullName>
    </recommendedName>
</protein>
<keyword evidence="3" id="KW-1185">Reference proteome</keyword>
<feature type="domain" description="Spore protein YkvP/CgeB glycosyl transferase-like" evidence="1">
    <location>
        <begin position="161"/>
        <end position="317"/>
    </location>
</feature>
<dbReference type="Proteomes" id="UP000308230">
    <property type="component" value="Unassembled WGS sequence"/>
</dbReference>
<sequence>MRLLYVSSGQKTLSDLNPSIVSAFKKLSKDLTSFSFAYHYTEQEKDSELIRKMKEFKPDYVVNFGHTTHDIVDLLTPFNVPVGLWVVNDPYSMSNYEKLVGKFDFMITQDSGMVEFYKQIKKKPCIHLPLATNPSNYYPMDLEKKYDVCFIGNAWPGRIPFLDKLIPHLSKRNFILIGKGWHKLKNYHLIQHNILEKTIEPDEVSRIYNQTKITLNIHRDRNDVNKNPYNLPAYTPNNRTFDIAAAKAFQVTTHRKDLEKYYNLDKEIVSYHDHDDLLQKIDLYLQKNERRENIANLAYLRTLREHTYYARLQELIDKIKIEL</sequence>
<dbReference type="OrthoDB" id="110463at2"/>
<dbReference type="RefSeq" id="WP_138127094.1">
    <property type="nucleotide sequence ID" value="NZ_SWLG01000008.1"/>
</dbReference>
<gene>
    <name evidence="2" type="ORF">FCL54_13145</name>
</gene>
<evidence type="ECO:0000313" key="2">
    <source>
        <dbReference type="EMBL" id="TLS36896.1"/>
    </source>
</evidence>
<evidence type="ECO:0000259" key="1">
    <source>
        <dbReference type="Pfam" id="PF13524"/>
    </source>
</evidence>
<dbReference type="EMBL" id="SWLG01000008">
    <property type="protein sequence ID" value="TLS36896.1"/>
    <property type="molecule type" value="Genomic_DNA"/>
</dbReference>
<dbReference type="InterPro" id="IPR055259">
    <property type="entry name" value="YkvP/CgeB_Glyco_trans-like"/>
</dbReference>
<proteinExistence type="predicted"/>
<accession>A0A5R9F3I3</accession>
<organism evidence="2 3">
    <name type="scientific">Exobacillus caeni</name>
    <dbReference type="NCBI Taxonomy" id="2574798"/>
    <lineage>
        <taxon>Bacteria</taxon>
        <taxon>Bacillati</taxon>
        <taxon>Bacillota</taxon>
        <taxon>Bacilli</taxon>
        <taxon>Bacillales</taxon>
        <taxon>Guptibacillaceae</taxon>
        <taxon>Exobacillus</taxon>
    </lineage>
</organism>
<dbReference type="Pfam" id="PF13524">
    <property type="entry name" value="Glyco_trans_1_2"/>
    <property type="match status" value="1"/>
</dbReference>
<reference evidence="2 3" key="1">
    <citation type="submission" date="2019-04" db="EMBL/GenBank/DDBJ databases">
        <title>Bacillus caeni sp. nov., a bacterium isolated from mangrove sediment.</title>
        <authorList>
            <person name="Huang H."/>
            <person name="Mo K."/>
            <person name="Hu Y."/>
        </authorList>
    </citation>
    <scope>NUCLEOTIDE SEQUENCE [LARGE SCALE GENOMIC DNA]</scope>
    <source>
        <strain evidence="2 3">HB172195</strain>
    </source>
</reference>
<name>A0A5R9F3I3_9BACL</name>